<evidence type="ECO:0000313" key="1">
    <source>
        <dbReference type="EMBL" id="ANH80551.1"/>
    </source>
</evidence>
<dbReference type="KEGG" id="nia:A8C56_05700"/>
<keyword evidence="2" id="KW-1185">Reference proteome</keyword>
<accession>A0A1A9I1H4</accession>
<reference evidence="1 2" key="1">
    <citation type="submission" date="2016-05" db="EMBL/GenBank/DDBJ databases">
        <title>Niabella ginsenosidivorans BS26 whole genome sequencing.</title>
        <authorList>
            <person name="Im W.T."/>
            <person name="Siddiqi M.Z."/>
        </authorList>
    </citation>
    <scope>NUCLEOTIDE SEQUENCE [LARGE SCALE GENOMIC DNA]</scope>
    <source>
        <strain evidence="1 2">BS26</strain>
    </source>
</reference>
<dbReference type="AlphaFoldDB" id="A0A1A9I1H4"/>
<proteinExistence type="predicted"/>
<dbReference type="Proteomes" id="UP000077667">
    <property type="component" value="Chromosome"/>
</dbReference>
<protein>
    <submittedName>
        <fullName evidence="1">Uncharacterized protein</fullName>
    </submittedName>
</protein>
<sequence>MDRVRPVTGGNASDGRVTLMPVIIRVIFKKPGFYCCTAGYKQKEVICTTPSVYFKNNDI</sequence>
<gene>
    <name evidence="1" type="ORF">A8C56_05700</name>
</gene>
<organism evidence="1 2">
    <name type="scientific">Niabella ginsenosidivorans</name>
    <dbReference type="NCBI Taxonomy" id="1176587"/>
    <lineage>
        <taxon>Bacteria</taxon>
        <taxon>Pseudomonadati</taxon>
        <taxon>Bacteroidota</taxon>
        <taxon>Chitinophagia</taxon>
        <taxon>Chitinophagales</taxon>
        <taxon>Chitinophagaceae</taxon>
        <taxon>Niabella</taxon>
    </lineage>
</organism>
<evidence type="ECO:0000313" key="2">
    <source>
        <dbReference type="Proteomes" id="UP000077667"/>
    </source>
</evidence>
<name>A0A1A9I1H4_9BACT</name>
<dbReference type="EMBL" id="CP015772">
    <property type="protein sequence ID" value="ANH80551.1"/>
    <property type="molecule type" value="Genomic_DNA"/>
</dbReference>